<feature type="compositionally biased region" description="Low complexity" evidence="1">
    <location>
        <begin position="92"/>
        <end position="101"/>
    </location>
</feature>
<sequence length="107" mass="11814">MPNMDIFFCIPILFGCPTKIKQEDGSPHVCPRCHNGAVVKAKSRMWFELCCIPLIPIKTKHIYVCGICQWQAPQDGGFQPAPAGGYAGHPNQPQQYGYGPPQGYPPK</sequence>
<dbReference type="AlphaFoldDB" id="A0A9N8LI60"/>
<evidence type="ECO:0000256" key="1">
    <source>
        <dbReference type="SAM" id="MobiDB-lite"/>
    </source>
</evidence>
<evidence type="ECO:0000313" key="2">
    <source>
        <dbReference type="EMBL" id="CAD6920078.1"/>
    </source>
</evidence>
<feature type="region of interest" description="Disordered" evidence="1">
    <location>
        <begin position="81"/>
        <end position="107"/>
    </location>
</feature>
<dbReference type="Proteomes" id="UP000836404">
    <property type="component" value="Unassembled WGS sequence"/>
</dbReference>
<reference evidence="2 3" key="1">
    <citation type="submission" date="2020-10" db="EMBL/GenBank/DDBJ databases">
        <authorList>
            <person name="Sedaghatjoo S."/>
        </authorList>
    </citation>
    <scope>NUCLEOTIDE SEQUENCE [LARGE SCALE GENOMIC DNA]</scope>
    <source>
        <strain evidence="2 3">LLFL</strain>
    </source>
</reference>
<proteinExistence type="predicted"/>
<dbReference type="PANTHER" id="PTHR28139:SF1">
    <property type="entry name" value="UPF0768 PROTEIN YBL029C-A"/>
    <property type="match status" value="1"/>
</dbReference>
<organism evidence="2 3">
    <name type="scientific">Tilletia laevis</name>
    <dbReference type="NCBI Taxonomy" id="157183"/>
    <lineage>
        <taxon>Eukaryota</taxon>
        <taxon>Fungi</taxon>
        <taxon>Dikarya</taxon>
        <taxon>Basidiomycota</taxon>
        <taxon>Ustilaginomycotina</taxon>
        <taxon>Exobasidiomycetes</taxon>
        <taxon>Tilletiales</taxon>
        <taxon>Tilletiaceae</taxon>
        <taxon>Tilletia</taxon>
    </lineage>
</organism>
<gene>
    <name evidence="2" type="ORF">JKILLFL_G5670</name>
</gene>
<dbReference type="PANTHER" id="PTHR28139">
    <property type="entry name" value="UPF0768 PROTEIN YBL029C-A"/>
    <property type="match status" value="1"/>
</dbReference>
<evidence type="ECO:0000313" key="3">
    <source>
        <dbReference type="Proteomes" id="UP000836404"/>
    </source>
</evidence>
<keyword evidence="3" id="KW-1185">Reference proteome</keyword>
<name>A0A9N8LI60_9BASI</name>
<dbReference type="EMBL" id="CAJHJF010001647">
    <property type="protein sequence ID" value="CAD6920078.1"/>
    <property type="molecule type" value="Genomic_DNA"/>
</dbReference>
<protein>
    <recommendedName>
        <fullName evidence="4">Zinc-ribbon 15 domain-containing protein</fullName>
    </recommendedName>
</protein>
<comment type="caution">
    <text evidence="2">The sequence shown here is derived from an EMBL/GenBank/DDBJ whole genome shotgun (WGS) entry which is preliminary data.</text>
</comment>
<accession>A0A9N8LI60</accession>
<evidence type="ECO:0008006" key="4">
    <source>
        <dbReference type="Google" id="ProtNLM"/>
    </source>
</evidence>